<dbReference type="AlphaFoldDB" id="A0A1U9ZSJ6"/>
<dbReference type="SUPFAM" id="SSF52540">
    <property type="entry name" value="P-loop containing nucleoside triphosphate hydrolases"/>
    <property type="match status" value="1"/>
</dbReference>
<feature type="region of interest" description="Disordered" evidence="1">
    <location>
        <begin position="152"/>
        <end position="176"/>
    </location>
</feature>
<evidence type="ECO:0000313" key="3">
    <source>
        <dbReference type="Proteomes" id="UP000190797"/>
    </source>
</evidence>
<organism evidence="2 3">
    <name type="scientific">[Actinomadura] parvosata subsp. kistnae</name>
    <dbReference type="NCBI Taxonomy" id="1909395"/>
    <lineage>
        <taxon>Bacteria</taxon>
        <taxon>Bacillati</taxon>
        <taxon>Actinomycetota</taxon>
        <taxon>Actinomycetes</taxon>
        <taxon>Streptosporangiales</taxon>
        <taxon>Streptosporangiaceae</taxon>
        <taxon>Nonomuraea</taxon>
    </lineage>
</organism>
<protein>
    <submittedName>
        <fullName evidence="2">Uncharacterized protein</fullName>
    </submittedName>
</protein>
<gene>
    <name evidence="2" type="ORF">BKM31_04975</name>
</gene>
<dbReference type="STRING" id="1909395.BKM31_04975"/>
<keyword evidence="3" id="KW-1185">Reference proteome</keyword>
<name>A0A1U9ZSJ6_9ACTN</name>
<dbReference type="KEGG" id="noa:BKM31_04975"/>
<dbReference type="InterPro" id="IPR027417">
    <property type="entry name" value="P-loop_NTPase"/>
</dbReference>
<sequence>MEQTPQSAIQALLDESARLEGPEAPLRRWWWLALRVGLCLGMESSEVRTSVLAKSWGGTTLGRSSADALQRELTGMRIAIVVSFDRTSSAELVTNLRAFLTRPDHPLETALVVTRQGPHVRLDTVLVREGSDCQSLVTELYGKAAARFEEVRASLPEDTKPPLPSSRRPAAEPIPAGTWLVPTGTGTQWDCAGVWIDAGLLGEGIPAVGDWTVFVRYGVEGLTHAVTAVARVREVNLAIGPLRLEFDRLAVPDGSADLTLSAFDPGMTLEIVPLTWSQATSAFAAQSIREPDLLAGASFTPADLILDLVNGAYPKNLLFSVVSSLRRGRHLFIVGPKGSGKSRLARGLAQSAWRAWLNRGYQILSGASYWSLETALGPAEDGISIPSSSPAPECGPLLLAVQSDHWVIVEDLGCEDAEHALPVIEAAMARSEARTIFGPARRPTLMFNGKSDQRGFSVQREGWWRVTVTSPDALEEFSPRTRKVIHRFFDVVDVQDPHGPVVPAFRLQDVMHPELATLFSLRLRAAGGDITMGNVEPAIAYLNDRLALAGHTDAPLDLPGLVEEAMAILRS</sequence>
<proteinExistence type="predicted"/>
<reference evidence="3" key="1">
    <citation type="journal article" date="2017" name="Med. Chem. Commun.">
        <title>Nonomuraea sp. ATCC 55076 harbours the largest actinomycete chromosome to date and the kistamicin biosynthetic gene cluster.</title>
        <authorList>
            <person name="Nazari B."/>
            <person name="Forneris C.C."/>
            <person name="Gibson M.I."/>
            <person name="Moon K."/>
            <person name="Schramma K.R."/>
            <person name="Seyedsayamdost M.R."/>
        </authorList>
    </citation>
    <scope>NUCLEOTIDE SEQUENCE [LARGE SCALE GENOMIC DNA]</scope>
    <source>
        <strain evidence="3">ATCC 55076</strain>
    </source>
</reference>
<dbReference type="Proteomes" id="UP000190797">
    <property type="component" value="Chromosome"/>
</dbReference>
<evidence type="ECO:0000313" key="2">
    <source>
        <dbReference type="EMBL" id="AQZ60927.1"/>
    </source>
</evidence>
<dbReference type="EMBL" id="CP017717">
    <property type="protein sequence ID" value="AQZ60927.1"/>
    <property type="molecule type" value="Genomic_DNA"/>
</dbReference>
<evidence type="ECO:0000256" key="1">
    <source>
        <dbReference type="SAM" id="MobiDB-lite"/>
    </source>
</evidence>
<accession>A0A1U9ZSJ6</accession>